<organism evidence="3 4">
    <name type="scientific">Granulicatella balaenopterae</name>
    <dbReference type="NCBI Taxonomy" id="137733"/>
    <lineage>
        <taxon>Bacteria</taxon>
        <taxon>Bacillati</taxon>
        <taxon>Bacillota</taxon>
        <taxon>Bacilli</taxon>
        <taxon>Lactobacillales</taxon>
        <taxon>Carnobacteriaceae</taxon>
        <taxon>Granulicatella</taxon>
    </lineage>
</organism>
<dbReference type="InterPro" id="IPR031621">
    <property type="entry name" value="HisKA_7TM"/>
</dbReference>
<dbReference type="STRING" id="137733.SAMN05421767_10671"/>
<protein>
    <submittedName>
        <fullName evidence="3">N-terminal 7TM region of histidine kinase</fullName>
    </submittedName>
</protein>
<feature type="transmembrane region" description="Helical" evidence="1">
    <location>
        <begin position="475"/>
        <end position="495"/>
    </location>
</feature>
<evidence type="ECO:0000313" key="4">
    <source>
        <dbReference type="Proteomes" id="UP000198556"/>
    </source>
</evidence>
<name>A0A1H9IS49_9LACT</name>
<dbReference type="RefSeq" id="WP_089746115.1">
    <property type="nucleotide sequence ID" value="NZ_FOGF01000006.1"/>
</dbReference>
<proteinExistence type="predicted"/>
<evidence type="ECO:0000259" key="2">
    <source>
        <dbReference type="Pfam" id="PF16927"/>
    </source>
</evidence>
<dbReference type="Proteomes" id="UP000198556">
    <property type="component" value="Unassembled WGS sequence"/>
</dbReference>
<keyword evidence="1" id="KW-0472">Membrane</keyword>
<accession>A0A1H9IS49</accession>
<dbReference type="GO" id="GO:0016301">
    <property type="term" value="F:kinase activity"/>
    <property type="evidence" value="ECO:0007669"/>
    <property type="project" value="UniProtKB-KW"/>
</dbReference>
<feature type="transmembrane region" description="Helical" evidence="1">
    <location>
        <begin position="406"/>
        <end position="423"/>
    </location>
</feature>
<dbReference type="SUPFAM" id="SSF53850">
    <property type="entry name" value="Periplasmic binding protein-like II"/>
    <property type="match status" value="1"/>
</dbReference>
<feature type="transmembrane region" description="Helical" evidence="1">
    <location>
        <begin position="374"/>
        <end position="394"/>
    </location>
</feature>
<keyword evidence="3" id="KW-0418">Kinase</keyword>
<sequence length="828" mass="96320">MNKQIYPIILQFIFFFLIIIVSVIPFSNVYAIPNFQSEAPTIDITRKRMVYGEITPYTELICHKMSQQNTHFVCQEDTDWRSNIYQGLQQQQIYAVSDIEAFPAIKSQLSYYWYPQVLVTPIIALDLDQMNSQTYPITGWRDLEDSDYPIGINASSTELIQLLAAISYGLEGEEFTTDSAIQFLQKINLQENTDSTPIILCFDCDAVKLIQEGRHLKIIVPKEGTISYQLGLLSNILLTDELPDAHYLQMQLRLLDGTTTNPYYPASEAYKHTTKITDYHHFHQQMKRTGAKFRRLVRHIRLYSAADDKESILFAMIAIILTLAWLEYALYRAINPNFRRAILILGLMIIGWILVRMFKYQLIGLNAIGRYCWYSYYIFQLAHPLILLYVADMITQFEPKKQMSHWLYPFFILYPIFVLLVFTNDWHRLVFNFDIHGNWSDIYSYQPVYYLIYLYAVSAFFLAIYLLIKKSHTHANNYALVLVVACVSVIMLYSICYVKGIPFARDSDITITQCLFSLLLFEVILQTGLIPTNRHYQELFANAPLNMKIIDQDGQVFLKGLTATPLSASERQVLANEKTAGSIKKDKDNVIFLHKIHGGTMLWQENITQLHQLQASIDEAIQQLLATNHLLVKQKEIEQQKISQQITSDLFKHLEVQMEEKRQLLLSAIRTLEQATSPEEVSILTSHITLLLCHIKRRCNLFFIQEVDQQVTHQELLIYLNELHQFLDEKQCHCHIQAHLDGHLMVEDAILLYDFYFSVLTTILAEKPFTMLSQIHHQKERYHFSILMDKAICKELFSEEFLEALRLKNGQITLTSMDDLTKITCEFL</sequence>
<dbReference type="OrthoDB" id="3196489at2"/>
<keyword evidence="3" id="KW-0808">Transferase</keyword>
<keyword evidence="1" id="KW-1133">Transmembrane helix</keyword>
<keyword evidence="1" id="KW-0812">Transmembrane</keyword>
<reference evidence="3 4" key="1">
    <citation type="submission" date="2016-10" db="EMBL/GenBank/DDBJ databases">
        <authorList>
            <person name="de Groot N.N."/>
        </authorList>
    </citation>
    <scope>NUCLEOTIDE SEQUENCE [LARGE SCALE GENOMIC DNA]</scope>
    <source>
        <strain evidence="3 4">DSM 15827</strain>
    </source>
</reference>
<feature type="domain" description="Histidine kinase N-terminal 7TM region" evidence="2">
    <location>
        <begin position="316"/>
        <end position="521"/>
    </location>
</feature>
<gene>
    <name evidence="3" type="ORF">SAMN05421767_10671</name>
</gene>
<dbReference type="Pfam" id="PF16927">
    <property type="entry name" value="HisKA_7TM"/>
    <property type="match status" value="1"/>
</dbReference>
<dbReference type="AlphaFoldDB" id="A0A1H9IS49"/>
<feature type="transmembrane region" description="Helical" evidence="1">
    <location>
        <begin position="342"/>
        <end position="362"/>
    </location>
</feature>
<evidence type="ECO:0000313" key="3">
    <source>
        <dbReference type="EMBL" id="SEQ77400.1"/>
    </source>
</evidence>
<feature type="transmembrane region" description="Helical" evidence="1">
    <location>
        <begin position="311"/>
        <end position="330"/>
    </location>
</feature>
<keyword evidence="4" id="KW-1185">Reference proteome</keyword>
<feature type="transmembrane region" description="Helical" evidence="1">
    <location>
        <begin position="12"/>
        <end position="32"/>
    </location>
</feature>
<feature type="transmembrane region" description="Helical" evidence="1">
    <location>
        <begin position="448"/>
        <end position="468"/>
    </location>
</feature>
<evidence type="ECO:0000256" key="1">
    <source>
        <dbReference type="SAM" id="Phobius"/>
    </source>
</evidence>
<dbReference type="EMBL" id="FOGF01000006">
    <property type="protein sequence ID" value="SEQ77400.1"/>
    <property type="molecule type" value="Genomic_DNA"/>
</dbReference>